<protein>
    <recommendedName>
        <fullName evidence="3">Zinc-ribbon 15 domain-containing protein</fullName>
    </recommendedName>
</protein>
<dbReference type="PANTHER" id="PTHR28139:SF1">
    <property type="entry name" value="UPF0768 PROTEIN YBL029C-A"/>
    <property type="match status" value="1"/>
</dbReference>
<evidence type="ECO:0000313" key="2">
    <source>
        <dbReference type="Proteomes" id="UP000311382"/>
    </source>
</evidence>
<name>A0A5C5FYX2_9BASI</name>
<gene>
    <name evidence="1" type="ORF">DMC30DRAFT_394871</name>
</gene>
<organism evidence="1 2">
    <name type="scientific">Rhodotorula diobovata</name>
    <dbReference type="NCBI Taxonomy" id="5288"/>
    <lineage>
        <taxon>Eukaryota</taxon>
        <taxon>Fungi</taxon>
        <taxon>Dikarya</taxon>
        <taxon>Basidiomycota</taxon>
        <taxon>Pucciniomycotina</taxon>
        <taxon>Microbotryomycetes</taxon>
        <taxon>Sporidiobolales</taxon>
        <taxon>Sporidiobolaceae</taxon>
        <taxon>Rhodotorula</taxon>
    </lineage>
</organism>
<dbReference type="Proteomes" id="UP000311382">
    <property type="component" value="Unassembled WGS sequence"/>
</dbReference>
<dbReference type="AlphaFoldDB" id="A0A5C5FYX2"/>
<evidence type="ECO:0000313" key="1">
    <source>
        <dbReference type="EMBL" id="TNY21439.1"/>
    </source>
</evidence>
<feature type="non-terminal residue" evidence="1">
    <location>
        <position position="94"/>
    </location>
</feature>
<dbReference type="EMBL" id="SOZI01000043">
    <property type="protein sequence ID" value="TNY21439.1"/>
    <property type="molecule type" value="Genomic_DNA"/>
</dbReference>
<comment type="caution">
    <text evidence="1">The sequence shown here is derived from an EMBL/GenBank/DDBJ whole genome shotgun (WGS) entry which is preliminary data.</text>
</comment>
<dbReference type="PANTHER" id="PTHR28139">
    <property type="entry name" value="UPF0768 PROTEIN YBL029C-A"/>
    <property type="match status" value="1"/>
</dbReference>
<reference evidence="1 2" key="1">
    <citation type="submission" date="2019-03" db="EMBL/GenBank/DDBJ databases">
        <title>Rhodosporidium diobovatum UCD-FST 08-225 genome sequencing, assembly, and annotation.</title>
        <authorList>
            <person name="Fakankun I.U."/>
            <person name="Fristensky B."/>
            <person name="Levin D.B."/>
        </authorList>
    </citation>
    <scope>NUCLEOTIDE SEQUENCE [LARGE SCALE GENOMIC DNA]</scope>
    <source>
        <strain evidence="1 2">UCD-FST 08-225</strain>
    </source>
</reference>
<proteinExistence type="predicted"/>
<accession>A0A5C5FYX2</accession>
<evidence type="ECO:0008006" key="3">
    <source>
        <dbReference type="Google" id="ProtNLM"/>
    </source>
</evidence>
<sequence length="94" mass="10557">MLPLASLCSPCSRYTCPPTSHFDLPLSPSIKQDGDEVRQCLNCHNNSCVRVKRRKRFELFWIPLIPFKAKHAWMCGICSAYTAAAVFPSSSRPA</sequence>
<dbReference type="OrthoDB" id="5545479at2759"/>
<keyword evidence="2" id="KW-1185">Reference proteome</keyword>